<dbReference type="GO" id="GO:0008270">
    <property type="term" value="F:zinc ion binding"/>
    <property type="evidence" value="ECO:0007669"/>
    <property type="project" value="UniProtKB-KW"/>
</dbReference>
<accession>A0A5N5P5R8</accession>
<dbReference type="SMART" id="SM00343">
    <property type="entry name" value="ZnF_C2HC"/>
    <property type="match status" value="1"/>
</dbReference>
<evidence type="ECO:0000256" key="1">
    <source>
        <dbReference type="PROSITE-ProRule" id="PRU00047"/>
    </source>
</evidence>
<feature type="domain" description="CCHC-type" evidence="3">
    <location>
        <begin position="100"/>
        <end position="115"/>
    </location>
</feature>
<evidence type="ECO:0000256" key="2">
    <source>
        <dbReference type="SAM" id="MobiDB-lite"/>
    </source>
</evidence>
<dbReference type="EMBL" id="VDCV01000001">
    <property type="protein sequence ID" value="KAB5574081.1"/>
    <property type="molecule type" value="Genomic_DNA"/>
</dbReference>
<keyword evidence="5" id="KW-1185">Reference proteome</keyword>
<dbReference type="PROSITE" id="PS50158">
    <property type="entry name" value="ZF_CCHC"/>
    <property type="match status" value="1"/>
</dbReference>
<keyword evidence="1" id="KW-0863">Zinc-finger</keyword>
<comment type="caution">
    <text evidence="4">The sequence shown here is derived from an EMBL/GenBank/DDBJ whole genome shotgun (WGS) entry which is preliminary data.</text>
</comment>
<reference evidence="5" key="1">
    <citation type="journal article" date="2019" name="Gigascience">
        <title>De novo genome assembly of the endangered Acer yangbiense, a plant species with extremely small populations endemic to Yunnan Province, China.</title>
        <authorList>
            <person name="Yang J."/>
            <person name="Wariss H.M."/>
            <person name="Tao L."/>
            <person name="Zhang R."/>
            <person name="Yun Q."/>
            <person name="Hollingsworth P."/>
            <person name="Dao Z."/>
            <person name="Luo G."/>
            <person name="Guo H."/>
            <person name="Ma Y."/>
            <person name="Sun W."/>
        </authorList>
    </citation>
    <scope>NUCLEOTIDE SEQUENCE [LARGE SCALE GENOMIC DNA]</scope>
    <source>
        <strain evidence="5">cv. br00</strain>
    </source>
</reference>
<dbReference type="Pfam" id="PF00098">
    <property type="entry name" value="zf-CCHC"/>
    <property type="match status" value="1"/>
</dbReference>
<feature type="region of interest" description="Disordered" evidence="2">
    <location>
        <begin position="46"/>
        <end position="89"/>
    </location>
</feature>
<dbReference type="AlphaFoldDB" id="A0A5N5P5R8"/>
<keyword evidence="1" id="KW-0479">Metal-binding</keyword>
<dbReference type="GO" id="GO:0003676">
    <property type="term" value="F:nucleic acid binding"/>
    <property type="evidence" value="ECO:0007669"/>
    <property type="project" value="InterPro"/>
</dbReference>
<keyword evidence="1" id="KW-0862">Zinc</keyword>
<evidence type="ECO:0000259" key="3">
    <source>
        <dbReference type="PROSITE" id="PS50158"/>
    </source>
</evidence>
<evidence type="ECO:0000313" key="4">
    <source>
        <dbReference type="EMBL" id="KAB5574081.1"/>
    </source>
</evidence>
<gene>
    <name evidence="4" type="ORF">DKX38_001275</name>
</gene>
<dbReference type="Gene3D" id="4.10.60.10">
    <property type="entry name" value="Zinc finger, CCHC-type"/>
    <property type="match status" value="1"/>
</dbReference>
<name>A0A5N5P5R8_9ROSI</name>
<protein>
    <recommendedName>
        <fullName evidence="3">CCHC-type domain-containing protein</fullName>
    </recommendedName>
</protein>
<dbReference type="InterPro" id="IPR001878">
    <property type="entry name" value="Znf_CCHC"/>
</dbReference>
<sequence>MDGGRLGLIGPLDTDADLWAAIDEQRQAMARMEAMIQQLVRGPLAPANEATDGQNPPKITNDQTLRGAASTSNQPGGRAVTATREVPRAPSAYVKPGGFKCYRCGQPGHRSNECPARRPVNLVDAGMDDEDNYVEEESGMVELLEGAEVAEEEGEFVNCVVQRVLCSTKGERMSMSSIGKAEKSLWCLSEIQEGLRIRLQRRIPHYSH</sequence>
<dbReference type="InterPro" id="IPR036875">
    <property type="entry name" value="Znf_CCHC_sf"/>
</dbReference>
<dbReference type="Proteomes" id="UP000326939">
    <property type="component" value="Chromosome 1"/>
</dbReference>
<organism evidence="4 5">
    <name type="scientific">Salix brachista</name>
    <dbReference type="NCBI Taxonomy" id="2182728"/>
    <lineage>
        <taxon>Eukaryota</taxon>
        <taxon>Viridiplantae</taxon>
        <taxon>Streptophyta</taxon>
        <taxon>Embryophyta</taxon>
        <taxon>Tracheophyta</taxon>
        <taxon>Spermatophyta</taxon>
        <taxon>Magnoliopsida</taxon>
        <taxon>eudicotyledons</taxon>
        <taxon>Gunneridae</taxon>
        <taxon>Pentapetalae</taxon>
        <taxon>rosids</taxon>
        <taxon>fabids</taxon>
        <taxon>Malpighiales</taxon>
        <taxon>Salicaceae</taxon>
        <taxon>Saliceae</taxon>
        <taxon>Salix</taxon>
    </lineage>
</organism>
<feature type="compositionally biased region" description="Polar residues" evidence="2">
    <location>
        <begin position="51"/>
        <end position="75"/>
    </location>
</feature>
<proteinExistence type="predicted"/>
<dbReference type="SUPFAM" id="SSF57756">
    <property type="entry name" value="Retrovirus zinc finger-like domains"/>
    <property type="match status" value="1"/>
</dbReference>
<evidence type="ECO:0000313" key="5">
    <source>
        <dbReference type="Proteomes" id="UP000326939"/>
    </source>
</evidence>